<protein>
    <submittedName>
        <fullName evidence="2">Uncharacterized protein</fullName>
    </submittedName>
</protein>
<keyword evidence="1" id="KW-0472">Membrane</keyword>
<sequence length="48" mass="5402">MKESDIGRLFVIQVIMIILIGVLLGIIVRSSLPSFLQQNVKETSIFKL</sequence>
<evidence type="ECO:0000313" key="2">
    <source>
        <dbReference type="EMBL" id="MFL0248739.1"/>
    </source>
</evidence>
<name>A0ABW8T864_9CLOT</name>
<keyword evidence="3" id="KW-1185">Reference proteome</keyword>
<organism evidence="2 3">
    <name type="scientific">Candidatus Clostridium stratigraminis</name>
    <dbReference type="NCBI Taxonomy" id="3381661"/>
    <lineage>
        <taxon>Bacteria</taxon>
        <taxon>Bacillati</taxon>
        <taxon>Bacillota</taxon>
        <taxon>Clostridia</taxon>
        <taxon>Eubacteriales</taxon>
        <taxon>Clostridiaceae</taxon>
        <taxon>Clostridium</taxon>
    </lineage>
</organism>
<dbReference type="Proteomes" id="UP001623591">
    <property type="component" value="Unassembled WGS sequence"/>
</dbReference>
<evidence type="ECO:0000313" key="3">
    <source>
        <dbReference type="Proteomes" id="UP001623591"/>
    </source>
</evidence>
<evidence type="ECO:0000256" key="1">
    <source>
        <dbReference type="SAM" id="Phobius"/>
    </source>
</evidence>
<dbReference type="RefSeq" id="WP_406771169.1">
    <property type="nucleotide sequence ID" value="NZ_JBJHZZ010000029.1"/>
</dbReference>
<reference evidence="2 3" key="1">
    <citation type="submission" date="2024-11" db="EMBL/GenBank/DDBJ databases">
        <authorList>
            <person name="Heng Y.C."/>
            <person name="Lim A.C.H."/>
            <person name="Lee J.K.Y."/>
            <person name="Kittelmann S."/>
        </authorList>
    </citation>
    <scope>NUCLEOTIDE SEQUENCE [LARGE SCALE GENOMIC DNA]</scope>
    <source>
        <strain evidence="2 3">WILCCON 0185</strain>
    </source>
</reference>
<keyword evidence="1" id="KW-0812">Transmembrane</keyword>
<dbReference type="EMBL" id="JBJHZZ010000029">
    <property type="protein sequence ID" value="MFL0248739.1"/>
    <property type="molecule type" value="Genomic_DNA"/>
</dbReference>
<gene>
    <name evidence="2" type="ORF">ACJDUG_17500</name>
</gene>
<keyword evidence="1" id="KW-1133">Transmembrane helix</keyword>
<proteinExistence type="predicted"/>
<feature type="transmembrane region" description="Helical" evidence="1">
    <location>
        <begin position="6"/>
        <end position="28"/>
    </location>
</feature>
<comment type="caution">
    <text evidence="2">The sequence shown here is derived from an EMBL/GenBank/DDBJ whole genome shotgun (WGS) entry which is preliminary data.</text>
</comment>
<accession>A0ABW8T864</accession>